<dbReference type="Gene3D" id="1.10.1760.20">
    <property type="match status" value="1"/>
</dbReference>
<feature type="transmembrane region" description="Helical" evidence="1">
    <location>
        <begin position="45"/>
        <end position="65"/>
    </location>
</feature>
<feature type="transmembrane region" description="Helical" evidence="1">
    <location>
        <begin position="71"/>
        <end position="91"/>
    </location>
</feature>
<keyword evidence="3" id="KW-1185">Reference proteome</keyword>
<dbReference type="Pfam" id="PF09515">
    <property type="entry name" value="Thia_YuaJ"/>
    <property type="match status" value="1"/>
</dbReference>
<accession>A0A845QMR8</accession>
<keyword evidence="1" id="KW-0472">Membrane</keyword>
<dbReference type="GO" id="GO:0015234">
    <property type="term" value="F:thiamine transmembrane transporter activity"/>
    <property type="evidence" value="ECO:0007669"/>
    <property type="project" value="InterPro"/>
</dbReference>
<sequence>MFKNMQGFFESTIGHVIIIAVIVVFFALILIPSKEERENKSQKPDAKALTISALLAALALGLGQLKLFEMPFGGTVTVFSMLPLALCGYFLGTRRGVICGFVVGLLNLLFSPYVIHPVQLLVDYPFAFGALGLAGVFKDKKNGLAKGYVLGLFVRYICAALSGIVFFGSYAPEGFNAVTWSLWYNFTYLAAEGILTLIIISLSPVKNAFEGLKKSL</sequence>
<feature type="transmembrane region" description="Helical" evidence="1">
    <location>
        <begin position="12"/>
        <end position="33"/>
    </location>
</feature>
<name>A0A845QMR8_9FIRM</name>
<dbReference type="AlphaFoldDB" id="A0A845QMR8"/>
<feature type="transmembrane region" description="Helical" evidence="1">
    <location>
        <begin position="182"/>
        <end position="205"/>
    </location>
</feature>
<dbReference type="RefSeq" id="WP_160202657.1">
    <property type="nucleotide sequence ID" value="NZ_QXWK01000023.1"/>
</dbReference>
<feature type="transmembrane region" description="Helical" evidence="1">
    <location>
        <begin position="98"/>
        <end position="115"/>
    </location>
</feature>
<evidence type="ECO:0000313" key="2">
    <source>
        <dbReference type="EMBL" id="NBH62371.1"/>
    </source>
</evidence>
<proteinExistence type="predicted"/>
<protein>
    <submittedName>
        <fullName evidence="2">Energy-coupled thiamine transporter ThiT</fullName>
    </submittedName>
</protein>
<evidence type="ECO:0000313" key="3">
    <source>
        <dbReference type="Proteomes" id="UP000446866"/>
    </source>
</evidence>
<dbReference type="EMBL" id="QXWK01000023">
    <property type="protein sequence ID" value="NBH62371.1"/>
    <property type="molecule type" value="Genomic_DNA"/>
</dbReference>
<reference evidence="2 3" key="1">
    <citation type="submission" date="2018-08" db="EMBL/GenBank/DDBJ databases">
        <title>Murine metabolic-syndrome-specific gut microbial biobank.</title>
        <authorList>
            <person name="Liu C."/>
        </authorList>
    </citation>
    <scope>NUCLEOTIDE SEQUENCE [LARGE SCALE GENOMIC DNA]</scope>
    <source>
        <strain evidence="2 3">28</strain>
    </source>
</reference>
<gene>
    <name evidence="2" type="primary">thiT</name>
    <name evidence="2" type="ORF">D0435_11990</name>
</gene>
<feature type="transmembrane region" description="Helical" evidence="1">
    <location>
        <begin position="149"/>
        <end position="170"/>
    </location>
</feature>
<evidence type="ECO:0000256" key="1">
    <source>
        <dbReference type="SAM" id="Phobius"/>
    </source>
</evidence>
<dbReference type="InterPro" id="IPR012651">
    <property type="entry name" value="Thia_Transptr_ThiT"/>
</dbReference>
<dbReference type="NCBIfam" id="TIGR02357">
    <property type="entry name" value="ECF_ThiT_YuaJ"/>
    <property type="match status" value="1"/>
</dbReference>
<keyword evidence="1" id="KW-0812">Transmembrane</keyword>
<organism evidence="2 3">
    <name type="scientific">Anaerotruncus colihominis</name>
    <dbReference type="NCBI Taxonomy" id="169435"/>
    <lineage>
        <taxon>Bacteria</taxon>
        <taxon>Bacillati</taxon>
        <taxon>Bacillota</taxon>
        <taxon>Clostridia</taxon>
        <taxon>Eubacteriales</taxon>
        <taxon>Oscillospiraceae</taxon>
        <taxon>Anaerotruncus</taxon>
    </lineage>
</organism>
<dbReference type="GO" id="GO:0005886">
    <property type="term" value="C:plasma membrane"/>
    <property type="evidence" value="ECO:0007669"/>
    <property type="project" value="InterPro"/>
</dbReference>
<feature type="transmembrane region" description="Helical" evidence="1">
    <location>
        <begin position="121"/>
        <end position="137"/>
    </location>
</feature>
<dbReference type="Proteomes" id="UP000446866">
    <property type="component" value="Unassembled WGS sequence"/>
</dbReference>
<keyword evidence="1" id="KW-1133">Transmembrane helix</keyword>
<comment type="caution">
    <text evidence="2">The sequence shown here is derived from an EMBL/GenBank/DDBJ whole genome shotgun (WGS) entry which is preliminary data.</text>
</comment>